<protein>
    <submittedName>
        <fullName evidence="1">Citrate synthase (Si)</fullName>
        <ecNumber evidence="1">2.3.3.1</ecNumber>
    </submittedName>
</protein>
<dbReference type="GO" id="GO:0036440">
    <property type="term" value="F:citrate synthase activity"/>
    <property type="evidence" value="ECO:0007669"/>
    <property type="project" value="UniProtKB-EC"/>
</dbReference>
<name>A0A3B0U798_9ZZZZ</name>
<evidence type="ECO:0000313" key="1">
    <source>
        <dbReference type="EMBL" id="VAW22362.1"/>
    </source>
</evidence>
<keyword evidence="1" id="KW-0808">Transferase</keyword>
<reference evidence="1" key="1">
    <citation type="submission" date="2018-06" db="EMBL/GenBank/DDBJ databases">
        <authorList>
            <person name="Zhirakovskaya E."/>
        </authorList>
    </citation>
    <scope>NUCLEOTIDE SEQUENCE</scope>
</reference>
<keyword evidence="1" id="KW-0012">Acyltransferase</keyword>
<proteinExistence type="predicted"/>
<organism evidence="1">
    <name type="scientific">hydrothermal vent metagenome</name>
    <dbReference type="NCBI Taxonomy" id="652676"/>
    <lineage>
        <taxon>unclassified sequences</taxon>
        <taxon>metagenomes</taxon>
        <taxon>ecological metagenomes</taxon>
    </lineage>
</organism>
<dbReference type="EC" id="2.3.3.1" evidence="1"/>
<dbReference type="EMBL" id="UOEQ01000414">
    <property type="protein sequence ID" value="VAW22362.1"/>
    <property type="molecule type" value="Genomic_DNA"/>
</dbReference>
<dbReference type="Gene3D" id="2.20.28.60">
    <property type="match status" value="1"/>
</dbReference>
<gene>
    <name evidence="1" type="ORF">MNBD_ALPHA11-2480</name>
</gene>
<accession>A0A3B0U798</accession>
<sequence>MSGKKAKLIIDDQTFEFDILNGSVGPSVIDIRSLYAK</sequence>
<feature type="non-terminal residue" evidence="1">
    <location>
        <position position="37"/>
    </location>
</feature>
<dbReference type="AlphaFoldDB" id="A0A3B0U798"/>